<dbReference type="PROSITE" id="PS50893">
    <property type="entry name" value="ABC_TRANSPORTER_2"/>
    <property type="match status" value="2"/>
</dbReference>
<feature type="domain" description="ABC transporter" evidence="11">
    <location>
        <begin position="168"/>
        <end position="424"/>
    </location>
</feature>
<feature type="compositionally biased region" description="Acidic residues" evidence="9">
    <location>
        <begin position="54"/>
        <end position="64"/>
    </location>
</feature>
<evidence type="ECO:0000256" key="10">
    <source>
        <dbReference type="SAM" id="Phobius"/>
    </source>
</evidence>
<evidence type="ECO:0000313" key="13">
    <source>
        <dbReference type="Proteomes" id="UP001642720"/>
    </source>
</evidence>
<organism evidence="12 13">
    <name type="scientific">Trichoderma ghanense</name>
    <dbReference type="NCBI Taxonomy" id="65468"/>
    <lineage>
        <taxon>Eukaryota</taxon>
        <taxon>Fungi</taxon>
        <taxon>Dikarya</taxon>
        <taxon>Ascomycota</taxon>
        <taxon>Pezizomycotina</taxon>
        <taxon>Sordariomycetes</taxon>
        <taxon>Hypocreomycetidae</taxon>
        <taxon>Hypocreales</taxon>
        <taxon>Hypocreaceae</taxon>
        <taxon>Trichoderma</taxon>
    </lineage>
</organism>
<dbReference type="Pfam" id="PF01061">
    <property type="entry name" value="ABC2_membrane"/>
    <property type="match status" value="2"/>
</dbReference>
<evidence type="ECO:0000256" key="4">
    <source>
        <dbReference type="ARBA" id="ARBA00022692"/>
    </source>
</evidence>
<proteinExistence type="inferred from homology"/>
<dbReference type="InterPro" id="IPR013525">
    <property type="entry name" value="ABC2_TM"/>
</dbReference>
<feature type="transmembrane region" description="Helical" evidence="10">
    <location>
        <begin position="1337"/>
        <end position="1358"/>
    </location>
</feature>
<feature type="transmembrane region" description="Helical" evidence="10">
    <location>
        <begin position="569"/>
        <end position="591"/>
    </location>
</feature>
<name>A0ABY2GPM2_9HYPO</name>
<dbReference type="EMBL" id="PPTA01000026">
    <property type="protein sequence ID" value="TFA97842.1"/>
    <property type="molecule type" value="Genomic_DNA"/>
</dbReference>
<dbReference type="InterPro" id="IPR034003">
    <property type="entry name" value="ABCG_PDR_2"/>
</dbReference>
<dbReference type="InterPro" id="IPR034001">
    <property type="entry name" value="ABCG_PDR_1"/>
</dbReference>
<dbReference type="CDD" id="cd03233">
    <property type="entry name" value="ABCG_PDR_domain1"/>
    <property type="match status" value="1"/>
</dbReference>
<dbReference type="InterPro" id="IPR043926">
    <property type="entry name" value="ABCG_dom"/>
</dbReference>
<feature type="compositionally biased region" description="Polar residues" evidence="9">
    <location>
        <begin position="21"/>
        <end position="34"/>
    </location>
</feature>
<feature type="region of interest" description="Disordered" evidence="9">
    <location>
        <begin position="90"/>
        <end position="118"/>
    </location>
</feature>
<evidence type="ECO:0000256" key="6">
    <source>
        <dbReference type="ARBA" id="ARBA00022840"/>
    </source>
</evidence>
<feature type="transmembrane region" description="Helical" evidence="10">
    <location>
        <begin position="1289"/>
        <end position="1317"/>
    </location>
</feature>
<dbReference type="PROSITE" id="PS00211">
    <property type="entry name" value="ABC_TRANSPORTER_1"/>
    <property type="match status" value="1"/>
</dbReference>
<feature type="transmembrane region" description="Helical" evidence="10">
    <location>
        <begin position="1486"/>
        <end position="1507"/>
    </location>
</feature>
<keyword evidence="6" id="KW-0067">ATP-binding</keyword>
<keyword evidence="3" id="KW-0813">Transport</keyword>
<feature type="transmembrane region" description="Helical" evidence="10">
    <location>
        <begin position="537"/>
        <end position="557"/>
    </location>
</feature>
<keyword evidence="4 10" id="KW-0812">Transmembrane</keyword>
<keyword evidence="5" id="KW-0547">Nucleotide-binding</keyword>
<gene>
    <name evidence="12" type="ORF">CCMA1212_010382</name>
</gene>
<reference evidence="12 13" key="1">
    <citation type="submission" date="2018-01" db="EMBL/GenBank/DDBJ databases">
        <title>Genome characterization of the sugarcane-associated fungus Trichoderma ghanense CCMA-1212 and their application in lignocelulose bioconversion.</title>
        <authorList>
            <person name="Steindorff A.S."/>
            <person name="Mendes T.D."/>
            <person name="Vilela E.S.D."/>
            <person name="Rodrigues D.S."/>
            <person name="Formighieri E.F."/>
            <person name="Melo I.S."/>
            <person name="Favaro L.C.L."/>
        </authorList>
    </citation>
    <scope>NUCLEOTIDE SEQUENCE [LARGE SCALE GENOMIC DNA]</scope>
    <source>
        <strain evidence="12 13">CCMA-1212</strain>
    </source>
</reference>
<evidence type="ECO:0000256" key="1">
    <source>
        <dbReference type="ARBA" id="ARBA00004141"/>
    </source>
</evidence>
<feature type="transmembrane region" description="Helical" evidence="10">
    <location>
        <begin position="785"/>
        <end position="805"/>
    </location>
</feature>
<comment type="caution">
    <text evidence="12">The sequence shown here is derived from an EMBL/GenBank/DDBJ whole genome shotgun (WGS) entry which is preliminary data.</text>
</comment>
<dbReference type="Pfam" id="PF00005">
    <property type="entry name" value="ABC_tran"/>
    <property type="match status" value="2"/>
</dbReference>
<feature type="region of interest" description="Disordered" evidence="9">
    <location>
        <begin position="1"/>
        <end position="73"/>
    </location>
</feature>
<comment type="similarity">
    <text evidence="2">Belongs to the ABC transporter superfamily. ABCG family. PDR (TC 3.A.1.205) subfamily.</text>
</comment>
<dbReference type="Pfam" id="PF14510">
    <property type="entry name" value="ABC_trans_N"/>
    <property type="match status" value="1"/>
</dbReference>
<accession>A0ABY2GPM2</accession>
<dbReference type="InterPro" id="IPR010929">
    <property type="entry name" value="PDR_CDR_ABC"/>
</dbReference>
<dbReference type="Pfam" id="PF06422">
    <property type="entry name" value="PDR_CDR"/>
    <property type="match status" value="1"/>
</dbReference>
<keyword evidence="8 10" id="KW-0472">Membrane</keyword>
<dbReference type="InterPro" id="IPR003593">
    <property type="entry name" value="AAA+_ATPase"/>
</dbReference>
<dbReference type="Gene3D" id="3.40.50.300">
    <property type="entry name" value="P-loop containing nucleotide triphosphate hydrolases"/>
    <property type="match status" value="2"/>
</dbReference>
<dbReference type="SUPFAM" id="SSF52540">
    <property type="entry name" value="P-loop containing nucleoside triphosphate hydrolases"/>
    <property type="match status" value="2"/>
</dbReference>
<dbReference type="InterPro" id="IPR029481">
    <property type="entry name" value="ABC_trans_N"/>
</dbReference>
<feature type="compositionally biased region" description="Low complexity" evidence="9">
    <location>
        <begin position="43"/>
        <end position="53"/>
    </location>
</feature>
<sequence>MAGKPDQGYSSSESRAHSAHGSAQTYVEGQQNPSFGADNKKASMNQSNNNGINDDIDDDQDDYSESNSTHEMERRLSIVQQLARQYTHTSGIDEQGQPGSLFGNDDPESPLNPMSSKFNGRTWAKTVAKYATEHGSGFRRSGISFRNMNVYGYGTETDFQKDVGNVWLSIPDLARQAFRKTGGRRRIDILRNLDGVVKSGEMLVVLGPPGAGCSTFLKSIAGETNGIYIDGETEFNYQGISAREMHTQHRGEAIYTAEVDVHFPMLSVGDTLAFAAMARCPRDLPAGVSREQFAAHYRDVVMAMYGISHTVNTRVGNEYIRGVSGGERKRVTIAEASLSNAPLQCWDNSTRGLDSANAIEFCKTLRLQSDTFGQTSAVSIYQAPQSAYDVFDKVLVLYEGRQIFFGPTGKAKDYFVNLGFECPARQTVPDFLTSMTAPTERIVRAGWESRAPRTPDEFATCWRNSDDYKTLQADIEAYNQEHPLGGPDAEAFRQHKKSTQAKGQRVKSPYTLSYSQQIRLCLWRGWRRLVGDPSLTIFAWLSNTAMALIISSLFYNLQPTTGSFYGRAAALYVAILSNAFSSALEILTQYAQRPIVEKHSRYGFHLPSAEAFSSVLCDMPYKIGNAICYNLVLYFMANLNRTPGAFFYFLFVVFLMVLAMSGIFRSIASLSRTLSQAMVPASLLILAMVIFTGFVIPVDYMLGWCRWINYLDPVAYGFEALMINEFSGRRFECNAFVPSASVPGYENVTAAHRACTAVGSVPGQDFVSGDAYINSQYRYFHAHKWRNVGILIAFVLFNHFVYFVATDLIQAKKSKGEVLVFRRAQLLSSSTTPKKSDTESSLSGPVPVVEKGGAVNTTNEHSDTMIQASTSVFHWSNVCYDIKIKGEPRRILDHVDGWVKPGTLTALMGVSGAGKTTLLDCLADRISMGVITGEMLVDGKIRDNSFQRKTGYVQQQDLHLETTTVREALEFSALLRQPASTPRAEKLAYVDEVIKLLDMQEYADAVVGVLGEGLNVEQRKRLTIGVELAAKPPLLLFVDEPTSGLDSQTSWAILDLLEKLSKAGQSILCTIHQPSAMLFQRFDRLLFLAKGGRTVYFGDVGDNSSVMTSYFERHGAPKCSPDENPAEWMLQAIGAAPGSTTEVDWHRAWLESKEYQDVQAELQRLKDEGNSNADGHPDDANDEASYAEFAAPFWSQFLIVTQRVFQQIWRTPSYIYSKFFLCLFVSLFIGLVFLNAPLSIQGLQNQMFAIFNILTIFGQLVQQQMPHFVVQRSLYEVRERPSKTYSWKIFMLSQVIAEIPWNTLMSVVMFVCVYYPVGFDKNAAPAGQVTERGGLMWLLFWQFLVFTCTFAHACIAITDTAEAGGNLANILFMMCLVFCGVLASPDSMPGFWIFMYRLSPFTYWVSAVLSTGLANTHVTCSSNELVHLDPPSGQTCGEFLDNFISAAGGYLRDSNATSDCSYCPIADTNVFLTSVSSSYSHRWRDFGIGMAYIAFNIAASLFLYWLVRMPKKWGKKRD</sequence>
<dbReference type="InterPro" id="IPR017871">
    <property type="entry name" value="ABC_transporter-like_CS"/>
</dbReference>
<protein>
    <submittedName>
        <fullName evidence="12">ABC transporter CDR4</fullName>
    </submittedName>
</protein>
<evidence type="ECO:0000256" key="5">
    <source>
        <dbReference type="ARBA" id="ARBA00022741"/>
    </source>
</evidence>
<evidence type="ECO:0000256" key="7">
    <source>
        <dbReference type="ARBA" id="ARBA00022989"/>
    </source>
</evidence>
<dbReference type="Proteomes" id="UP001642720">
    <property type="component" value="Unassembled WGS sequence"/>
</dbReference>
<dbReference type="PANTHER" id="PTHR19241">
    <property type="entry name" value="ATP-BINDING CASSETTE TRANSPORTER"/>
    <property type="match status" value="1"/>
</dbReference>
<feature type="domain" description="ABC transporter" evidence="11">
    <location>
        <begin position="873"/>
        <end position="1115"/>
    </location>
</feature>
<dbReference type="InterPro" id="IPR003439">
    <property type="entry name" value="ABC_transporter-like_ATP-bd"/>
</dbReference>
<evidence type="ECO:0000256" key="8">
    <source>
        <dbReference type="ARBA" id="ARBA00023136"/>
    </source>
</evidence>
<keyword evidence="7 10" id="KW-1133">Transmembrane helix</keyword>
<evidence type="ECO:0000259" key="11">
    <source>
        <dbReference type="PROSITE" id="PS50893"/>
    </source>
</evidence>
<dbReference type="GeneID" id="300581879"/>
<dbReference type="Pfam" id="PF19055">
    <property type="entry name" value="ABC2_membrane_7"/>
    <property type="match status" value="1"/>
</dbReference>
<evidence type="ECO:0000256" key="9">
    <source>
        <dbReference type="SAM" id="MobiDB-lite"/>
    </source>
</evidence>
<evidence type="ECO:0000256" key="2">
    <source>
        <dbReference type="ARBA" id="ARBA00006012"/>
    </source>
</evidence>
<evidence type="ECO:0000313" key="12">
    <source>
        <dbReference type="EMBL" id="TFA97842.1"/>
    </source>
</evidence>
<comment type="subcellular location">
    <subcellularLocation>
        <location evidence="1">Membrane</location>
        <topology evidence="1">Multi-pass membrane protein</topology>
    </subcellularLocation>
</comment>
<dbReference type="SMART" id="SM00382">
    <property type="entry name" value="AAA"/>
    <property type="match status" value="2"/>
</dbReference>
<feature type="transmembrane region" description="Helical" evidence="10">
    <location>
        <begin position="677"/>
        <end position="696"/>
    </location>
</feature>
<dbReference type="InterPro" id="IPR027417">
    <property type="entry name" value="P-loop_NTPase"/>
</dbReference>
<feature type="transmembrane region" description="Helical" evidence="10">
    <location>
        <begin position="1215"/>
        <end position="1236"/>
    </location>
</feature>
<evidence type="ECO:0000256" key="3">
    <source>
        <dbReference type="ARBA" id="ARBA00022448"/>
    </source>
</evidence>
<dbReference type="RefSeq" id="XP_073554044.1">
    <property type="nucleotide sequence ID" value="XM_073707429.1"/>
</dbReference>
<dbReference type="CDD" id="cd03232">
    <property type="entry name" value="ABCG_PDR_domain2"/>
    <property type="match status" value="1"/>
</dbReference>
<feature type="transmembrane region" description="Helical" evidence="10">
    <location>
        <begin position="1370"/>
        <end position="1394"/>
    </location>
</feature>
<feature type="transmembrane region" description="Helical" evidence="10">
    <location>
        <begin position="645"/>
        <end position="665"/>
    </location>
</feature>
<keyword evidence="13" id="KW-1185">Reference proteome</keyword>